<dbReference type="Gene3D" id="3.10.450.230">
    <property type="entry name" value="VirB8 protein"/>
    <property type="match status" value="1"/>
</dbReference>
<keyword evidence="1" id="KW-1133">Transmembrane helix</keyword>
<name>A0A433ZPQ8_MORMO</name>
<dbReference type="AlphaFoldDB" id="A0A433ZPQ8"/>
<evidence type="ECO:0000313" key="2">
    <source>
        <dbReference type="EMBL" id="RUT64114.1"/>
    </source>
</evidence>
<evidence type="ECO:0008006" key="4">
    <source>
        <dbReference type="Google" id="ProtNLM"/>
    </source>
</evidence>
<accession>A0A433ZPQ8</accession>
<dbReference type="EMBL" id="NRQY01000005">
    <property type="protein sequence ID" value="RUT64114.1"/>
    <property type="molecule type" value="Genomic_DNA"/>
</dbReference>
<evidence type="ECO:0000256" key="1">
    <source>
        <dbReference type="SAM" id="Phobius"/>
    </source>
</evidence>
<comment type="caution">
    <text evidence="2">The sequence shown here is derived from an EMBL/GenBank/DDBJ whole genome shotgun (WGS) entry which is preliminary data.</text>
</comment>
<sequence length="236" mass="26924">MFSKKDVDERNKKSLGNIIKVIKRDRNIVIALAAVLFIYATIQHFSIKELIEDTRQTKELVYITISPDNSIDVARHLPKDEQPISNEIVNSLLAKYVKDCFGVRKTTISSDYGECSVFLSDELLSHFVDENGFNANQKIKDVESGKIKTQKVISDVEFDHYDVIDGNFNQRNKPIVRTSITYKEEKQEGGRILGTETKRLNIRWTVLSKKELSKKDNSELQINPVGVVVVDQTEGF</sequence>
<keyword evidence="1" id="KW-0472">Membrane</keyword>
<gene>
    <name evidence="2" type="ORF">CKG00_18460</name>
</gene>
<organism evidence="2 3">
    <name type="scientific">Morganella morganii</name>
    <name type="common">Proteus morganii</name>
    <dbReference type="NCBI Taxonomy" id="582"/>
    <lineage>
        <taxon>Bacteria</taxon>
        <taxon>Pseudomonadati</taxon>
        <taxon>Pseudomonadota</taxon>
        <taxon>Gammaproteobacteria</taxon>
        <taxon>Enterobacterales</taxon>
        <taxon>Morganellaceae</taxon>
        <taxon>Morganella</taxon>
    </lineage>
</organism>
<dbReference type="Proteomes" id="UP000286908">
    <property type="component" value="Unassembled WGS sequence"/>
</dbReference>
<reference evidence="2 3" key="1">
    <citation type="submission" date="2017-08" db="EMBL/GenBank/DDBJ databases">
        <title>Draft genome sequence of pheromone producing symbiont Morganella morganii, of the female New Zealand grass grub Costelytra giveni.</title>
        <authorList>
            <person name="Laugraud A."/>
            <person name="Young S.D."/>
            <person name="Hurst M.H."/>
        </authorList>
    </citation>
    <scope>NUCLEOTIDE SEQUENCE [LARGE SCALE GENOMIC DNA]</scope>
    <source>
        <strain evidence="2 3">MMsCG</strain>
    </source>
</reference>
<evidence type="ECO:0000313" key="3">
    <source>
        <dbReference type="Proteomes" id="UP000286908"/>
    </source>
</evidence>
<keyword evidence="1" id="KW-0812">Transmembrane</keyword>
<protein>
    <recommendedName>
        <fullName evidence="4">Bacterial virulence protein VirB8 domain-containing protein</fullName>
    </recommendedName>
</protein>
<feature type="transmembrane region" description="Helical" evidence="1">
    <location>
        <begin position="28"/>
        <end position="47"/>
    </location>
</feature>
<proteinExistence type="predicted"/>